<protein>
    <submittedName>
        <fullName evidence="1">Uncharacterized protein</fullName>
    </submittedName>
</protein>
<dbReference type="AlphaFoldDB" id="A0AAV6V8L7"/>
<dbReference type="EMBL" id="JAFNEN010000141">
    <property type="protein sequence ID" value="KAG8192309.1"/>
    <property type="molecule type" value="Genomic_DNA"/>
</dbReference>
<evidence type="ECO:0000313" key="1">
    <source>
        <dbReference type="EMBL" id="KAG8192309.1"/>
    </source>
</evidence>
<accession>A0AAV6V8L7</accession>
<sequence>MAKRKFEEFDDEDEPRSETSVLFEEMPMGDVSEACLYDDDDDFMGLVTQIFAENPLPLMYGEGVNVGERASPGFWTGLPVNGPISIDNAVRVVECSRKTNKKYSAEEVDLFAVLDPDQIPYQDRGITLGSTDVVRRLFEVLLDMAVEGLAPHDLVRFIFNANELDRPISTCMRRVSDMNVEVLLNCITRVLQSKDTITLDEGFFINIVKIRRPVGSGRNRKVVNADVDRLTKGSVITIREDAVGLCCAMAILLGKAIHEQDLDLPTLKKKTCDVLMRKAMKLHADTEVSEGPCGFEEIGNFERFLDVQVIVISSKELQKVSYKGSERPRKVYLWLHKEHYDLITSPKGFYGSNFYCEDCNAPFQRLLGHMCDALCYVCRSSKCPKMSPVICKDCDCLCQSEACYAKHKTSGICDKVYQCRKCCKRIERKECPKEKHRCDEIKCRGCKQYVKGDHLCFIEKKEPKKPNNHLLFFDLETDQSSGEHKVNFAVAQYADGSQKVFEDFPLEDIPATIMVIGWFTNNNSIVNENFLKKHAPFIPAAPPSL</sequence>
<keyword evidence="2" id="KW-1185">Reference proteome</keyword>
<dbReference type="Proteomes" id="UP000827092">
    <property type="component" value="Unassembled WGS sequence"/>
</dbReference>
<comment type="caution">
    <text evidence="1">The sequence shown here is derived from an EMBL/GenBank/DDBJ whole genome shotgun (WGS) entry which is preliminary data.</text>
</comment>
<evidence type="ECO:0000313" key="2">
    <source>
        <dbReference type="Proteomes" id="UP000827092"/>
    </source>
</evidence>
<organism evidence="1 2">
    <name type="scientific">Oedothorax gibbosus</name>
    <dbReference type="NCBI Taxonomy" id="931172"/>
    <lineage>
        <taxon>Eukaryota</taxon>
        <taxon>Metazoa</taxon>
        <taxon>Ecdysozoa</taxon>
        <taxon>Arthropoda</taxon>
        <taxon>Chelicerata</taxon>
        <taxon>Arachnida</taxon>
        <taxon>Araneae</taxon>
        <taxon>Araneomorphae</taxon>
        <taxon>Entelegynae</taxon>
        <taxon>Araneoidea</taxon>
        <taxon>Linyphiidae</taxon>
        <taxon>Erigoninae</taxon>
        <taxon>Oedothorax</taxon>
    </lineage>
</organism>
<name>A0AAV6V8L7_9ARAC</name>
<gene>
    <name evidence="1" type="ORF">JTE90_002130</name>
</gene>
<proteinExistence type="predicted"/>
<reference evidence="1 2" key="1">
    <citation type="journal article" date="2022" name="Nat. Ecol. Evol.">
        <title>A masculinizing supergene underlies an exaggerated male reproductive morph in a spider.</title>
        <authorList>
            <person name="Hendrickx F."/>
            <person name="De Corte Z."/>
            <person name="Sonet G."/>
            <person name="Van Belleghem S.M."/>
            <person name="Kostlbacher S."/>
            <person name="Vangestel C."/>
        </authorList>
    </citation>
    <scope>NUCLEOTIDE SEQUENCE [LARGE SCALE GENOMIC DNA]</scope>
    <source>
        <strain evidence="1">W744_W776</strain>
    </source>
</reference>